<accession>A0AAN8P0C0</accession>
<dbReference type="Proteomes" id="UP001372834">
    <property type="component" value="Unassembled WGS sequence"/>
</dbReference>
<dbReference type="EMBL" id="JAWJWE010000036">
    <property type="protein sequence ID" value="KAK6629794.1"/>
    <property type="molecule type" value="Genomic_DNA"/>
</dbReference>
<gene>
    <name evidence="1" type="ORF">RUM43_003612</name>
</gene>
<proteinExistence type="predicted"/>
<protein>
    <submittedName>
        <fullName evidence="1">Uncharacterized protein</fullName>
    </submittedName>
</protein>
<name>A0AAN8P0C0_POLSC</name>
<comment type="caution">
    <text evidence="1">The sequence shown here is derived from an EMBL/GenBank/DDBJ whole genome shotgun (WGS) entry which is preliminary data.</text>
</comment>
<evidence type="ECO:0000313" key="1">
    <source>
        <dbReference type="EMBL" id="KAK6629794.1"/>
    </source>
</evidence>
<organism evidence="1 2">
    <name type="scientific">Polyplax serrata</name>
    <name type="common">Common mouse louse</name>
    <dbReference type="NCBI Taxonomy" id="468196"/>
    <lineage>
        <taxon>Eukaryota</taxon>
        <taxon>Metazoa</taxon>
        <taxon>Ecdysozoa</taxon>
        <taxon>Arthropoda</taxon>
        <taxon>Hexapoda</taxon>
        <taxon>Insecta</taxon>
        <taxon>Pterygota</taxon>
        <taxon>Neoptera</taxon>
        <taxon>Paraneoptera</taxon>
        <taxon>Psocodea</taxon>
        <taxon>Troctomorpha</taxon>
        <taxon>Phthiraptera</taxon>
        <taxon>Anoplura</taxon>
        <taxon>Polyplacidae</taxon>
        <taxon>Polyplax</taxon>
    </lineage>
</organism>
<evidence type="ECO:0000313" key="2">
    <source>
        <dbReference type="Proteomes" id="UP001372834"/>
    </source>
</evidence>
<sequence length="124" mass="14352">MRRSGRRKPRKKKKFTEERGPDILTWITVSAATTWTETSILRTWHQTACQSLASIVFLESSRSGGNPKKSFDIFVIVRRRQMFLEFSTATIVAHLGEQLKYVRNIDCLSGFYGCTLKDKNYLKD</sequence>
<dbReference type="AlphaFoldDB" id="A0AAN8P0C0"/>
<reference evidence="1 2" key="1">
    <citation type="submission" date="2023-10" db="EMBL/GenBank/DDBJ databases">
        <title>Genomes of two closely related lineages of the louse Polyplax serrata with different host specificities.</title>
        <authorList>
            <person name="Martinu J."/>
            <person name="Tarabai H."/>
            <person name="Stefka J."/>
            <person name="Hypsa V."/>
        </authorList>
    </citation>
    <scope>NUCLEOTIDE SEQUENCE [LARGE SCALE GENOMIC DNA]</scope>
    <source>
        <strain evidence="1">HR10_N</strain>
    </source>
</reference>